<dbReference type="PROSITE" id="PS50011">
    <property type="entry name" value="PROTEIN_KINASE_DOM"/>
    <property type="match status" value="1"/>
</dbReference>
<dbReference type="PANTHER" id="PTHR44329:SF288">
    <property type="entry name" value="MITOGEN-ACTIVATED PROTEIN KINASE KINASE KINASE 20"/>
    <property type="match status" value="1"/>
</dbReference>
<evidence type="ECO:0000256" key="3">
    <source>
        <dbReference type="ARBA" id="ARBA00022777"/>
    </source>
</evidence>
<dbReference type="AlphaFoldDB" id="A0A915YVF4"/>
<dbReference type="EMBL" id="CAGKOT010000006">
    <property type="protein sequence ID" value="CAB5346090.1"/>
    <property type="molecule type" value="Genomic_DNA"/>
</dbReference>
<proteinExistence type="predicted"/>
<dbReference type="Pfam" id="PF07714">
    <property type="entry name" value="PK_Tyr_Ser-Thr"/>
    <property type="match status" value="1"/>
</dbReference>
<dbReference type="InterPro" id="IPR001245">
    <property type="entry name" value="Ser-Thr/Tyr_kinase_cat_dom"/>
</dbReference>
<keyword evidence="4" id="KW-0067">ATP-binding</keyword>
<dbReference type="GO" id="GO:0004674">
    <property type="term" value="F:protein serine/threonine kinase activity"/>
    <property type="evidence" value="ECO:0007669"/>
    <property type="project" value="TreeGrafter"/>
</dbReference>
<gene>
    <name evidence="6" type="ORF">CHRIB12_LOCUS4151</name>
</gene>
<evidence type="ECO:0000259" key="5">
    <source>
        <dbReference type="PROSITE" id="PS50011"/>
    </source>
</evidence>
<evidence type="ECO:0000313" key="6">
    <source>
        <dbReference type="EMBL" id="CAB5346090.1"/>
    </source>
</evidence>
<keyword evidence="2" id="KW-0547">Nucleotide-binding</keyword>
<sequence>MSEQSLLGKGTNVKEIIHELELRREVDLNKKIIKFFGITNKENLIDQTKKCLLVMEYADGSSLRSYLKENFNNLTWKDKHEMAYQLTCAVLFLHDRWIVHCNLHPGSYRETIVQNTPLDYSILYTECWDNEPDNRPTMDQRI</sequence>
<accession>A0A915YVF4</accession>
<evidence type="ECO:0000256" key="4">
    <source>
        <dbReference type="ARBA" id="ARBA00022840"/>
    </source>
</evidence>
<dbReference type="Proteomes" id="UP000684084">
    <property type="component" value="Unassembled WGS sequence"/>
</dbReference>
<name>A0A915YVF4_9GLOM</name>
<dbReference type="GO" id="GO:0005524">
    <property type="term" value="F:ATP binding"/>
    <property type="evidence" value="ECO:0007669"/>
    <property type="project" value="UniProtKB-KW"/>
</dbReference>
<evidence type="ECO:0000256" key="1">
    <source>
        <dbReference type="ARBA" id="ARBA00022679"/>
    </source>
</evidence>
<dbReference type="OrthoDB" id="346907at2759"/>
<reference evidence="6" key="1">
    <citation type="submission" date="2020-05" db="EMBL/GenBank/DDBJ databases">
        <authorList>
            <person name="Rincon C."/>
            <person name="Sanders R I."/>
            <person name="Robbins C."/>
            <person name="Chaturvedi A."/>
        </authorList>
    </citation>
    <scope>NUCLEOTIDE SEQUENCE</scope>
    <source>
        <strain evidence="6">CHB12</strain>
    </source>
</reference>
<dbReference type="InterPro" id="IPR051681">
    <property type="entry name" value="Ser/Thr_Kinases-Pseudokinases"/>
</dbReference>
<comment type="caution">
    <text evidence="6">The sequence shown here is derived from an EMBL/GenBank/DDBJ whole genome shotgun (WGS) entry which is preliminary data.</text>
</comment>
<feature type="domain" description="Protein kinase" evidence="5">
    <location>
        <begin position="1"/>
        <end position="142"/>
    </location>
</feature>
<evidence type="ECO:0000256" key="2">
    <source>
        <dbReference type="ARBA" id="ARBA00022741"/>
    </source>
</evidence>
<organism evidence="6 7">
    <name type="scientific">Rhizophagus irregularis</name>
    <dbReference type="NCBI Taxonomy" id="588596"/>
    <lineage>
        <taxon>Eukaryota</taxon>
        <taxon>Fungi</taxon>
        <taxon>Fungi incertae sedis</taxon>
        <taxon>Mucoromycota</taxon>
        <taxon>Glomeromycotina</taxon>
        <taxon>Glomeromycetes</taxon>
        <taxon>Glomerales</taxon>
        <taxon>Glomeraceae</taxon>
        <taxon>Rhizophagus</taxon>
    </lineage>
</organism>
<keyword evidence="1" id="KW-0808">Transferase</keyword>
<dbReference type="PANTHER" id="PTHR44329">
    <property type="entry name" value="SERINE/THREONINE-PROTEIN KINASE TNNI3K-RELATED"/>
    <property type="match status" value="1"/>
</dbReference>
<keyword evidence="3" id="KW-0418">Kinase</keyword>
<evidence type="ECO:0000313" key="7">
    <source>
        <dbReference type="Proteomes" id="UP000684084"/>
    </source>
</evidence>
<dbReference type="InterPro" id="IPR000719">
    <property type="entry name" value="Prot_kinase_dom"/>
</dbReference>
<protein>
    <recommendedName>
        <fullName evidence="5">Protein kinase domain-containing protein</fullName>
    </recommendedName>
</protein>